<sequence>MAEPRHPFQAVIDACAGLKFAPLPEVRTSEVHTAGEHPGTEHWYRADLMVAEGAVPVLFDQITRHHGPDHKLPAATHFLRALLREPVFLVAAGTYLTGRAPLLDVAHLWFPWRVNASFGRPMVTSTTMAVLPDDPAAGHPDTIVVADTDAMNALAAERMVQAFSPMINALHAHTRVGLRTLWGWVLDTLHFYMLNPARFLGRDAEDAWARADALGEALIAAGAITRSRPRLFPFRADHPRGTWAVRGTCCFDYKGDPAHGYCTTCPLKCDSERRDELQDWLRNPALAP</sequence>
<comment type="caution">
    <text evidence="1">The sequence shown here is derived from an EMBL/GenBank/DDBJ whole genome shotgun (WGS) entry which is preliminary data.</text>
</comment>
<organism evidence="1 2">
    <name type="scientific">Murinocardiopsis flavida</name>
    <dbReference type="NCBI Taxonomy" id="645275"/>
    <lineage>
        <taxon>Bacteria</taxon>
        <taxon>Bacillati</taxon>
        <taxon>Actinomycetota</taxon>
        <taxon>Actinomycetes</taxon>
        <taxon>Streptosporangiales</taxon>
        <taxon>Nocardiopsidaceae</taxon>
        <taxon>Murinocardiopsis</taxon>
    </lineage>
</organism>
<dbReference type="RefSeq" id="WP_106582858.1">
    <property type="nucleotide sequence ID" value="NZ_PYGA01000006.1"/>
</dbReference>
<proteinExistence type="predicted"/>
<dbReference type="OrthoDB" id="3687419at2"/>
<dbReference type="AlphaFoldDB" id="A0A2P8DLM9"/>
<evidence type="ECO:0000313" key="2">
    <source>
        <dbReference type="Proteomes" id="UP000240542"/>
    </source>
</evidence>
<reference evidence="1 2" key="1">
    <citation type="submission" date="2018-03" db="EMBL/GenBank/DDBJ databases">
        <title>Genomic Encyclopedia of Archaeal and Bacterial Type Strains, Phase II (KMG-II): from individual species to whole genera.</title>
        <authorList>
            <person name="Goeker M."/>
        </authorList>
    </citation>
    <scope>NUCLEOTIDE SEQUENCE [LARGE SCALE GENOMIC DNA]</scope>
    <source>
        <strain evidence="1 2">DSM 45312</strain>
    </source>
</reference>
<dbReference type="GO" id="GO:0051537">
    <property type="term" value="F:2 iron, 2 sulfur cluster binding"/>
    <property type="evidence" value="ECO:0007669"/>
    <property type="project" value="InterPro"/>
</dbReference>
<evidence type="ECO:0000313" key="1">
    <source>
        <dbReference type="EMBL" id="PSK98130.1"/>
    </source>
</evidence>
<gene>
    <name evidence="1" type="ORF">CLV63_106178</name>
</gene>
<protein>
    <submittedName>
        <fullName evidence="1">FhuF-like iron-sulfur protein</fullName>
    </submittedName>
</protein>
<dbReference type="EMBL" id="PYGA01000006">
    <property type="protein sequence ID" value="PSK98130.1"/>
    <property type="molecule type" value="Genomic_DNA"/>
</dbReference>
<accession>A0A2P8DLM9</accession>
<name>A0A2P8DLM9_9ACTN</name>
<dbReference type="Proteomes" id="UP000240542">
    <property type="component" value="Unassembled WGS sequence"/>
</dbReference>
<keyword evidence="2" id="KW-1185">Reference proteome</keyword>